<organism evidence="4 5">
    <name type="scientific">Pararhodobacter zhoushanensis</name>
    <dbReference type="NCBI Taxonomy" id="2479545"/>
    <lineage>
        <taxon>Bacteria</taxon>
        <taxon>Pseudomonadati</taxon>
        <taxon>Pseudomonadota</taxon>
        <taxon>Alphaproteobacteria</taxon>
        <taxon>Rhodobacterales</taxon>
        <taxon>Paracoccaceae</taxon>
        <taxon>Pararhodobacter</taxon>
    </lineage>
</organism>
<dbReference type="RefSeq" id="WP_264507051.1">
    <property type="nucleotide sequence ID" value="NZ_JAPDFL010000001.1"/>
</dbReference>
<sequence>MKFALYALLLSLTAAPVFAQEVLITPAPSDLALDTEAPVAELRILDAAGIDPASFLWEARIVAVMADTPNDPAFQRQMRDIRDRAEELALRDVVVLFDSDRASGSPLRLRLRPHGFMLAIIEKDGEIKQRRPAPRSVREIASAIDHFPLRRDEMLERRPAGR</sequence>
<feature type="signal peptide" evidence="2">
    <location>
        <begin position="1"/>
        <end position="19"/>
    </location>
</feature>
<reference evidence="4 5" key="1">
    <citation type="submission" date="2022-10" db="EMBL/GenBank/DDBJ databases">
        <title>Pararhodobacter sp. nov., isolated from marine algae.</title>
        <authorList>
            <person name="Choi B.J."/>
            <person name="Kim J.M."/>
            <person name="Lee J.K."/>
            <person name="Choi D.G."/>
            <person name="Jeon C.O."/>
        </authorList>
    </citation>
    <scope>NUCLEOTIDE SEQUENCE [LARGE SCALE GENOMIC DNA]</scope>
    <source>
        <strain evidence="4 5">ZQ420</strain>
    </source>
</reference>
<evidence type="ECO:0000313" key="4">
    <source>
        <dbReference type="EMBL" id="MCW1934239.1"/>
    </source>
</evidence>
<evidence type="ECO:0000256" key="1">
    <source>
        <dbReference type="ARBA" id="ARBA00022729"/>
    </source>
</evidence>
<keyword evidence="1 2" id="KW-0732">Signal</keyword>
<proteinExistence type="predicted"/>
<dbReference type="Pfam" id="PF13778">
    <property type="entry name" value="DUF4174"/>
    <property type="match status" value="1"/>
</dbReference>
<accession>A0ABT3H378</accession>
<feature type="chain" id="PRO_5045052969" evidence="2">
    <location>
        <begin position="20"/>
        <end position="162"/>
    </location>
</feature>
<gene>
    <name evidence="4" type="ORF">OKW52_18750</name>
</gene>
<evidence type="ECO:0000313" key="5">
    <source>
        <dbReference type="Proteomes" id="UP001208938"/>
    </source>
</evidence>
<evidence type="ECO:0000259" key="3">
    <source>
        <dbReference type="Pfam" id="PF13778"/>
    </source>
</evidence>
<evidence type="ECO:0000256" key="2">
    <source>
        <dbReference type="SAM" id="SignalP"/>
    </source>
</evidence>
<keyword evidence="5" id="KW-1185">Reference proteome</keyword>
<dbReference type="EMBL" id="JAPDFL010000001">
    <property type="protein sequence ID" value="MCW1934239.1"/>
    <property type="molecule type" value="Genomic_DNA"/>
</dbReference>
<feature type="domain" description="DUF4174" evidence="3">
    <location>
        <begin position="53"/>
        <end position="153"/>
    </location>
</feature>
<dbReference type="InterPro" id="IPR025232">
    <property type="entry name" value="DUF4174"/>
</dbReference>
<comment type="caution">
    <text evidence="4">The sequence shown here is derived from an EMBL/GenBank/DDBJ whole genome shotgun (WGS) entry which is preliminary data.</text>
</comment>
<protein>
    <submittedName>
        <fullName evidence="4">DUF4174 domain-containing protein</fullName>
    </submittedName>
</protein>
<name>A0ABT3H378_9RHOB</name>
<dbReference type="Proteomes" id="UP001208938">
    <property type="component" value="Unassembled WGS sequence"/>
</dbReference>